<comment type="caution">
    <text evidence="14">The sequence shown here is derived from an EMBL/GenBank/DDBJ whole genome shotgun (WGS) entry which is preliminary data.</text>
</comment>
<evidence type="ECO:0000256" key="13">
    <source>
        <dbReference type="RuleBase" id="RU003785"/>
    </source>
</evidence>
<evidence type="ECO:0000256" key="10">
    <source>
        <dbReference type="HAMAP-Rule" id="MF_00185"/>
    </source>
</evidence>
<dbReference type="GO" id="GO:0005524">
    <property type="term" value="F:ATP binding"/>
    <property type="evidence" value="ECO:0007669"/>
    <property type="project" value="UniProtKB-UniRule"/>
</dbReference>
<evidence type="ECO:0000256" key="1">
    <source>
        <dbReference type="ARBA" id="ARBA00001946"/>
    </source>
</evidence>
<evidence type="ECO:0000256" key="11">
    <source>
        <dbReference type="RuleBase" id="RU003783"/>
    </source>
</evidence>
<name>A0A4R9K0C6_9LEPT</name>
<protein>
    <recommendedName>
        <fullName evidence="10">tRNA dimethylallyltransferase</fullName>
        <ecNumber evidence="10">2.5.1.75</ecNumber>
    </recommendedName>
    <alternativeName>
        <fullName evidence="10">Dimethylallyl diphosphate:tRNA dimethylallyltransferase</fullName>
        <shortName evidence="10">DMAPP:tRNA dimethylallyltransferase</shortName>
        <shortName evidence="10">DMATase</shortName>
    </alternativeName>
    <alternativeName>
        <fullName evidence="10">Isopentenyl-diphosphate:tRNA isopentenyltransferase</fullName>
        <shortName evidence="10">IPP transferase</shortName>
        <shortName evidence="10">IPPT</shortName>
        <shortName evidence="10">IPTase</shortName>
    </alternativeName>
</protein>
<dbReference type="SUPFAM" id="SSF52540">
    <property type="entry name" value="P-loop containing nucleoside triphosphate hydrolases"/>
    <property type="match status" value="1"/>
</dbReference>
<evidence type="ECO:0000256" key="7">
    <source>
        <dbReference type="ARBA" id="ARBA00022840"/>
    </source>
</evidence>
<comment type="caution">
    <text evidence="10">Lacks conserved residue(s) required for the propagation of feature annotation.</text>
</comment>
<evidence type="ECO:0000256" key="2">
    <source>
        <dbReference type="ARBA" id="ARBA00003213"/>
    </source>
</evidence>
<dbReference type="Gene3D" id="1.10.20.140">
    <property type="match status" value="1"/>
</dbReference>
<dbReference type="InterPro" id="IPR039657">
    <property type="entry name" value="Dimethylallyltransferase"/>
</dbReference>
<dbReference type="GO" id="GO:0052381">
    <property type="term" value="F:tRNA dimethylallyltransferase activity"/>
    <property type="evidence" value="ECO:0007669"/>
    <property type="project" value="UniProtKB-UniRule"/>
</dbReference>
<evidence type="ECO:0000313" key="14">
    <source>
        <dbReference type="EMBL" id="TGL59093.1"/>
    </source>
</evidence>
<dbReference type="HAMAP" id="MF_00185">
    <property type="entry name" value="IPP_trans"/>
    <property type="match status" value="1"/>
</dbReference>
<dbReference type="PANTHER" id="PTHR11088">
    <property type="entry name" value="TRNA DIMETHYLALLYLTRANSFERASE"/>
    <property type="match status" value="1"/>
</dbReference>
<organism evidence="14 15">
    <name type="scientific">Leptospira ognonensis</name>
    <dbReference type="NCBI Taxonomy" id="2484945"/>
    <lineage>
        <taxon>Bacteria</taxon>
        <taxon>Pseudomonadati</taxon>
        <taxon>Spirochaetota</taxon>
        <taxon>Spirochaetia</taxon>
        <taxon>Leptospirales</taxon>
        <taxon>Leptospiraceae</taxon>
        <taxon>Leptospira</taxon>
    </lineage>
</organism>
<evidence type="ECO:0000256" key="5">
    <source>
        <dbReference type="ARBA" id="ARBA00022694"/>
    </source>
</evidence>
<dbReference type="AlphaFoldDB" id="A0A4R9K0C6"/>
<dbReference type="NCBIfam" id="TIGR00174">
    <property type="entry name" value="miaA"/>
    <property type="match status" value="1"/>
</dbReference>
<dbReference type="EMBL" id="RQGD01000025">
    <property type="protein sequence ID" value="TGL59093.1"/>
    <property type="molecule type" value="Genomic_DNA"/>
</dbReference>
<dbReference type="Pfam" id="PF01715">
    <property type="entry name" value="IPPT"/>
    <property type="match status" value="1"/>
</dbReference>
<evidence type="ECO:0000256" key="8">
    <source>
        <dbReference type="ARBA" id="ARBA00022842"/>
    </source>
</evidence>
<comment type="catalytic activity">
    <reaction evidence="9 10 11">
        <text>adenosine(37) in tRNA + dimethylallyl diphosphate = N(6)-dimethylallyladenosine(37) in tRNA + diphosphate</text>
        <dbReference type="Rhea" id="RHEA:26482"/>
        <dbReference type="Rhea" id="RHEA-COMP:10162"/>
        <dbReference type="Rhea" id="RHEA-COMP:10375"/>
        <dbReference type="ChEBI" id="CHEBI:33019"/>
        <dbReference type="ChEBI" id="CHEBI:57623"/>
        <dbReference type="ChEBI" id="CHEBI:74411"/>
        <dbReference type="ChEBI" id="CHEBI:74415"/>
        <dbReference type="EC" id="2.5.1.75"/>
    </reaction>
</comment>
<keyword evidence="8 10" id="KW-0460">Magnesium</keyword>
<comment type="function">
    <text evidence="2 10 12">Catalyzes the transfer of a dimethylallyl group onto the adenine at position 37 in tRNAs that read codons beginning with uridine, leading to the formation of N6-(dimethylallyl)adenosine (i(6)A).</text>
</comment>
<keyword evidence="7 10" id="KW-0067">ATP-binding</keyword>
<feature type="region of interest" description="Interaction with substrate tRNA" evidence="10">
    <location>
        <begin position="37"/>
        <end position="40"/>
    </location>
</feature>
<evidence type="ECO:0000256" key="3">
    <source>
        <dbReference type="ARBA" id="ARBA00005842"/>
    </source>
</evidence>
<sequence>MPPFSRILPVLAGPTGSGKTSLVCSLPSDRFEVVSFDSRQVYWELPIGTTLPSPTERSLMPHALVGILTADQSINARAYSEAARLAIDRIWDAGKIPILVCGSGFYLRAFLKGMYPVPDISPEIREQAQNIPLAEALEIIRKKDTLALANIDETDAYRVRRALEVILSGSMWSEVSKVTVGGFLEDHPGLQLKGYWINWPREELYRRINERIPQLIKDGMLEETKIILEKYGEQCPGLGSLGYNFALDFLSGKIDTNSFVAQLAQAHRNYAKRQVTWFRKDPLLLPATWNEVLDEFKNIEKI</sequence>
<evidence type="ECO:0000256" key="6">
    <source>
        <dbReference type="ARBA" id="ARBA00022741"/>
    </source>
</evidence>
<dbReference type="RefSeq" id="WP_135623620.1">
    <property type="nucleotide sequence ID" value="NZ_RQGD01000025.1"/>
</dbReference>
<feature type="binding site" evidence="10">
    <location>
        <begin position="15"/>
        <end position="20"/>
    </location>
    <ligand>
        <name>substrate</name>
    </ligand>
</feature>
<evidence type="ECO:0000256" key="9">
    <source>
        <dbReference type="ARBA" id="ARBA00049563"/>
    </source>
</evidence>
<reference evidence="14" key="1">
    <citation type="journal article" date="2019" name="PLoS Negl. Trop. Dis.">
        <title>Revisiting the worldwide diversity of Leptospira species in the environment.</title>
        <authorList>
            <person name="Vincent A.T."/>
            <person name="Schiettekatte O."/>
            <person name="Bourhy P."/>
            <person name="Veyrier F.J."/>
            <person name="Picardeau M."/>
        </authorList>
    </citation>
    <scope>NUCLEOTIDE SEQUENCE [LARGE SCALE GENOMIC DNA]</scope>
    <source>
        <strain evidence="14">201702476</strain>
    </source>
</reference>
<dbReference type="GO" id="GO:0006400">
    <property type="term" value="P:tRNA modification"/>
    <property type="evidence" value="ECO:0007669"/>
    <property type="project" value="TreeGrafter"/>
</dbReference>
<evidence type="ECO:0000256" key="12">
    <source>
        <dbReference type="RuleBase" id="RU003784"/>
    </source>
</evidence>
<evidence type="ECO:0000256" key="4">
    <source>
        <dbReference type="ARBA" id="ARBA00022679"/>
    </source>
</evidence>
<gene>
    <name evidence="10 14" type="primary">miaA</name>
    <name evidence="14" type="ORF">EHQ58_09250</name>
</gene>
<keyword evidence="5 10" id="KW-0819">tRNA processing</keyword>
<dbReference type="InterPro" id="IPR027417">
    <property type="entry name" value="P-loop_NTPase"/>
</dbReference>
<dbReference type="PANTHER" id="PTHR11088:SF60">
    <property type="entry name" value="TRNA DIMETHYLALLYLTRANSFERASE"/>
    <property type="match status" value="1"/>
</dbReference>
<comment type="subunit">
    <text evidence="10">Monomer.</text>
</comment>
<proteinExistence type="inferred from homology"/>
<dbReference type="Proteomes" id="UP000297693">
    <property type="component" value="Unassembled WGS sequence"/>
</dbReference>
<accession>A0A4R9K0C6</accession>
<keyword evidence="15" id="KW-1185">Reference proteome</keyword>
<keyword evidence="4 10" id="KW-0808">Transferase</keyword>
<dbReference type="EC" id="2.5.1.75" evidence="10"/>
<feature type="site" description="Interaction with substrate tRNA" evidence="10">
    <location>
        <position position="125"/>
    </location>
</feature>
<dbReference type="Gene3D" id="3.40.50.300">
    <property type="entry name" value="P-loop containing nucleotide triphosphate hydrolases"/>
    <property type="match status" value="1"/>
</dbReference>
<dbReference type="InterPro" id="IPR018022">
    <property type="entry name" value="IPT"/>
</dbReference>
<comment type="similarity">
    <text evidence="3 10 13">Belongs to the IPP transferase family.</text>
</comment>
<evidence type="ECO:0000313" key="15">
    <source>
        <dbReference type="Proteomes" id="UP000297693"/>
    </source>
</evidence>
<feature type="site" description="Interaction with substrate tRNA" evidence="10">
    <location>
        <position position="103"/>
    </location>
</feature>
<keyword evidence="6 10" id="KW-0547">Nucleotide-binding</keyword>
<comment type="cofactor">
    <cofactor evidence="1 10">
        <name>Mg(2+)</name>
        <dbReference type="ChEBI" id="CHEBI:18420"/>
    </cofactor>
</comment>
<dbReference type="OrthoDB" id="9776390at2"/>
<feature type="binding site" evidence="10">
    <location>
        <begin position="13"/>
        <end position="20"/>
    </location>
    <ligand>
        <name>ATP</name>
        <dbReference type="ChEBI" id="CHEBI:30616"/>
    </ligand>
</feature>